<dbReference type="GO" id="GO:0047429">
    <property type="term" value="F:nucleoside triphosphate diphosphatase activity"/>
    <property type="evidence" value="ECO:0007669"/>
    <property type="project" value="TreeGrafter"/>
</dbReference>
<keyword evidence="2" id="KW-1185">Reference proteome</keyword>
<evidence type="ECO:0000313" key="1">
    <source>
        <dbReference type="Ensembl" id="ENSSHBP00005016009.1"/>
    </source>
</evidence>
<dbReference type="PANTHER" id="PTHR10151:SF107">
    <property type="entry name" value="ECTONUCLEOTIDE PYROPHOSPHATASE_PHOSPHODIESTERASE FAMILY MEMBER 3"/>
    <property type="match status" value="1"/>
</dbReference>
<evidence type="ECO:0000313" key="2">
    <source>
        <dbReference type="Proteomes" id="UP000472266"/>
    </source>
</evidence>
<proteinExistence type="predicted"/>
<dbReference type="Gene3D" id="3.40.720.10">
    <property type="entry name" value="Alkaline Phosphatase, subunit A"/>
    <property type="match status" value="1"/>
</dbReference>
<dbReference type="Proteomes" id="UP000472266">
    <property type="component" value="Chromosome 7"/>
</dbReference>
<reference evidence="1" key="3">
    <citation type="submission" date="2025-09" db="UniProtKB">
        <authorList>
            <consortium name="Ensembl"/>
        </authorList>
    </citation>
    <scope>IDENTIFICATION</scope>
</reference>
<dbReference type="GO" id="GO:0009143">
    <property type="term" value="P:nucleoside triphosphate catabolic process"/>
    <property type="evidence" value="ECO:0007669"/>
    <property type="project" value="TreeGrafter"/>
</dbReference>
<reference evidence="1 2" key="1">
    <citation type="submission" date="2019-11" db="EMBL/GenBank/DDBJ databases">
        <title>Strigops habroptila (kakapo) genome, bStrHab1, primary haplotype, v2.</title>
        <authorList>
            <person name="Jarvis E.D."/>
            <person name="Howard J."/>
            <person name="Rhie A."/>
            <person name="Phillippy A."/>
            <person name="Korlach J."/>
            <person name="Digby A."/>
            <person name="Iorns D."/>
            <person name="Eason D."/>
            <person name="Robertson B."/>
            <person name="Raemaekers T."/>
            <person name="Howe K."/>
            <person name="Lewin H."/>
            <person name="Damas J."/>
            <person name="Hastie A."/>
            <person name="Tracey A."/>
            <person name="Chow W."/>
            <person name="Fedrigo O."/>
        </authorList>
    </citation>
    <scope>NUCLEOTIDE SEQUENCE [LARGE SCALE GENOMIC DNA]</scope>
</reference>
<dbReference type="FunFam" id="3.40.720.10:FF:000145">
    <property type="entry name" value="Uncharacterized protein"/>
    <property type="match status" value="1"/>
</dbReference>
<accession>A0A672UM58</accession>
<dbReference type="GeneTree" id="ENSGT00940000159640"/>
<dbReference type="InterPro" id="IPR002591">
    <property type="entry name" value="Phosphodiest/P_Trfase"/>
</dbReference>
<dbReference type="InterPro" id="IPR017850">
    <property type="entry name" value="Alkaline_phosphatase_core_sf"/>
</dbReference>
<organism evidence="1 2">
    <name type="scientific">Strigops habroptila</name>
    <name type="common">Kakapo</name>
    <dbReference type="NCBI Taxonomy" id="2489341"/>
    <lineage>
        <taxon>Eukaryota</taxon>
        <taxon>Metazoa</taxon>
        <taxon>Chordata</taxon>
        <taxon>Craniata</taxon>
        <taxon>Vertebrata</taxon>
        <taxon>Euteleostomi</taxon>
        <taxon>Archelosauria</taxon>
        <taxon>Archosauria</taxon>
        <taxon>Dinosauria</taxon>
        <taxon>Saurischia</taxon>
        <taxon>Theropoda</taxon>
        <taxon>Coelurosauria</taxon>
        <taxon>Aves</taxon>
        <taxon>Neognathae</taxon>
        <taxon>Neoaves</taxon>
        <taxon>Telluraves</taxon>
        <taxon>Australaves</taxon>
        <taxon>Psittaciformes</taxon>
        <taxon>Psittacidae</taxon>
        <taxon>Strigops</taxon>
    </lineage>
</organism>
<name>A0A672UM58_STRHB</name>
<reference evidence="1" key="2">
    <citation type="submission" date="2025-08" db="UniProtKB">
        <authorList>
            <consortium name="Ensembl"/>
        </authorList>
    </citation>
    <scope>IDENTIFICATION</scope>
</reference>
<gene>
    <name evidence="1" type="primary">ENPP3</name>
</gene>
<protein>
    <submittedName>
        <fullName evidence="1">Ectonucleotide pyrophosphatase/phosphodiesterase 3</fullName>
    </submittedName>
</protein>
<dbReference type="Ensembl" id="ENSSHBT00005019192.1">
    <property type="protein sequence ID" value="ENSSHBP00005016009.1"/>
    <property type="gene ID" value="ENSSHBG00005013954.1"/>
</dbReference>
<dbReference type="Pfam" id="PF01663">
    <property type="entry name" value="Phosphodiest"/>
    <property type="match status" value="1"/>
</dbReference>
<dbReference type="AlphaFoldDB" id="A0A672UM58"/>
<sequence length="267" mass="30664">MFFYKRPSCSGQTENPIFVLKALQLADQALGMLMEGLKQRNLHKCVNLIVLADHGMESTYCTQLEYMTNYFEQIDFYIYAGPAARIRARNVPEDYYTWLFPLAQCKKSPQHFKPYLTPDLPKRLHYANNIRIDKVHLLVDRQWLAVSYTYCDGGNHGYNNQFKSMQAIFLAYGPSFKDQTEVDAFENIEVYNLLCDLLRITPAPNNGTHGSLNHLLKNPFYNPSYAKEVSSPSSCPVSRLTPIDELGCTCMHVSRVSSKKLKGQQYF</sequence>
<dbReference type="PANTHER" id="PTHR10151">
    <property type="entry name" value="ECTONUCLEOTIDE PYROPHOSPHATASE/PHOSPHODIESTERASE"/>
    <property type="match status" value="1"/>
</dbReference>
<dbReference type="SUPFAM" id="SSF53649">
    <property type="entry name" value="Alkaline phosphatase-like"/>
    <property type="match status" value="1"/>
</dbReference>